<reference evidence="2 3" key="1">
    <citation type="submission" date="2012-08" db="EMBL/GenBank/DDBJ databases">
        <title>Oryza genome evolution.</title>
        <authorList>
            <person name="Wing R.A."/>
        </authorList>
    </citation>
    <scope>NUCLEOTIDE SEQUENCE</scope>
</reference>
<protein>
    <submittedName>
        <fullName evidence="2">Uncharacterized protein</fullName>
    </submittedName>
</protein>
<reference evidence="2" key="3">
    <citation type="submission" date="2015-04" db="UniProtKB">
        <authorList>
            <consortium name="EnsemblPlants"/>
        </authorList>
    </citation>
    <scope>IDENTIFICATION</scope>
</reference>
<dbReference type="AlphaFoldDB" id="A0A0D9V202"/>
<dbReference type="EnsemblPlants" id="LPERR01G16830.1">
    <property type="protein sequence ID" value="LPERR01G16830.1"/>
    <property type="gene ID" value="LPERR01G16830"/>
</dbReference>
<evidence type="ECO:0000256" key="1">
    <source>
        <dbReference type="SAM" id="MobiDB-lite"/>
    </source>
</evidence>
<evidence type="ECO:0000313" key="2">
    <source>
        <dbReference type="EnsemblPlants" id="LPERR01G16830.1"/>
    </source>
</evidence>
<dbReference type="Gramene" id="LPERR01G16830.1">
    <property type="protein sequence ID" value="LPERR01G16830.1"/>
    <property type="gene ID" value="LPERR01G16830"/>
</dbReference>
<feature type="compositionally biased region" description="Basic residues" evidence="1">
    <location>
        <begin position="81"/>
        <end position="92"/>
    </location>
</feature>
<feature type="compositionally biased region" description="Gly residues" evidence="1">
    <location>
        <begin position="1"/>
        <end position="10"/>
    </location>
</feature>
<sequence length="100" mass="10470">MGDLGFGGIGQARTSVLHPTAPHGDRASAGYPGDLQSSKASIYANGERREEASTAAAAAGDGEGNLPRRPELEGASALPTRQKRTVRKRTRQRGAGNRSR</sequence>
<dbReference type="HOGENOM" id="CLU_2310086_0_0_1"/>
<proteinExistence type="predicted"/>
<keyword evidence="3" id="KW-1185">Reference proteome</keyword>
<reference evidence="3" key="2">
    <citation type="submission" date="2013-12" db="EMBL/GenBank/DDBJ databases">
        <authorList>
            <person name="Yu Y."/>
            <person name="Lee S."/>
            <person name="de Baynast K."/>
            <person name="Wissotski M."/>
            <person name="Liu L."/>
            <person name="Talag J."/>
            <person name="Goicoechea J."/>
            <person name="Angelova A."/>
            <person name="Jetty R."/>
            <person name="Kudrna D."/>
            <person name="Golser W."/>
            <person name="Rivera L."/>
            <person name="Zhang J."/>
            <person name="Wing R."/>
        </authorList>
    </citation>
    <scope>NUCLEOTIDE SEQUENCE</scope>
</reference>
<accession>A0A0D9V202</accession>
<evidence type="ECO:0000313" key="3">
    <source>
        <dbReference type="Proteomes" id="UP000032180"/>
    </source>
</evidence>
<feature type="region of interest" description="Disordered" evidence="1">
    <location>
        <begin position="1"/>
        <end position="100"/>
    </location>
</feature>
<name>A0A0D9V202_9ORYZ</name>
<dbReference type="Proteomes" id="UP000032180">
    <property type="component" value="Chromosome 1"/>
</dbReference>
<organism evidence="2 3">
    <name type="scientific">Leersia perrieri</name>
    <dbReference type="NCBI Taxonomy" id="77586"/>
    <lineage>
        <taxon>Eukaryota</taxon>
        <taxon>Viridiplantae</taxon>
        <taxon>Streptophyta</taxon>
        <taxon>Embryophyta</taxon>
        <taxon>Tracheophyta</taxon>
        <taxon>Spermatophyta</taxon>
        <taxon>Magnoliopsida</taxon>
        <taxon>Liliopsida</taxon>
        <taxon>Poales</taxon>
        <taxon>Poaceae</taxon>
        <taxon>BOP clade</taxon>
        <taxon>Oryzoideae</taxon>
        <taxon>Oryzeae</taxon>
        <taxon>Oryzinae</taxon>
        <taxon>Leersia</taxon>
    </lineage>
</organism>